<evidence type="ECO:0000256" key="4">
    <source>
        <dbReference type="ARBA" id="ARBA00023136"/>
    </source>
</evidence>
<name>A0A5E4MIW0_9HEMI</name>
<evidence type="ECO:0000256" key="5">
    <source>
        <dbReference type="SAM" id="Phobius"/>
    </source>
</evidence>
<dbReference type="EMBL" id="CABPRJ010000949">
    <property type="protein sequence ID" value="VVC31482.1"/>
    <property type="molecule type" value="Genomic_DNA"/>
</dbReference>
<accession>A0A5E4MIW0</accession>
<feature type="transmembrane region" description="Helical" evidence="5">
    <location>
        <begin position="174"/>
        <end position="193"/>
    </location>
</feature>
<dbReference type="Proteomes" id="UP000325440">
    <property type="component" value="Unassembled WGS sequence"/>
</dbReference>
<evidence type="ECO:0000259" key="6">
    <source>
        <dbReference type="Pfam" id="PF13664"/>
    </source>
</evidence>
<dbReference type="OrthoDB" id="1641132at2759"/>
<dbReference type="PANTHER" id="PTHR23241">
    <property type="entry name" value="LATE EMBRYOGENESIS ABUNDANT PLANTS LEA-RELATED"/>
    <property type="match status" value="1"/>
</dbReference>
<dbReference type="GO" id="GO:0016020">
    <property type="term" value="C:membrane"/>
    <property type="evidence" value="ECO:0007669"/>
    <property type="project" value="UniProtKB-SubCell"/>
</dbReference>
<dbReference type="Pfam" id="PF13664">
    <property type="entry name" value="DUF4149"/>
    <property type="match status" value="1"/>
</dbReference>
<evidence type="ECO:0000313" key="7">
    <source>
        <dbReference type="EMBL" id="VVC31482.1"/>
    </source>
</evidence>
<keyword evidence="2 5" id="KW-0812">Transmembrane</keyword>
<evidence type="ECO:0000256" key="2">
    <source>
        <dbReference type="ARBA" id="ARBA00022692"/>
    </source>
</evidence>
<feature type="domain" description="TMEM205-like" evidence="6">
    <location>
        <begin position="140"/>
        <end position="234"/>
    </location>
</feature>
<organism evidence="7 8">
    <name type="scientific">Cinara cedri</name>
    <dbReference type="NCBI Taxonomy" id="506608"/>
    <lineage>
        <taxon>Eukaryota</taxon>
        <taxon>Metazoa</taxon>
        <taxon>Ecdysozoa</taxon>
        <taxon>Arthropoda</taxon>
        <taxon>Hexapoda</taxon>
        <taxon>Insecta</taxon>
        <taxon>Pterygota</taxon>
        <taxon>Neoptera</taxon>
        <taxon>Paraneoptera</taxon>
        <taxon>Hemiptera</taxon>
        <taxon>Sternorrhyncha</taxon>
        <taxon>Aphidomorpha</taxon>
        <taxon>Aphidoidea</taxon>
        <taxon>Aphididae</taxon>
        <taxon>Lachninae</taxon>
        <taxon>Cinara</taxon>
    </lineage>
</organism>
<evidence type="ECO:0000256" key="3">
    <source>
        <dbReference type="ARBA" id="ARBA00022989"/>
    </source>
</evidence>
<protein>
    <recommendedName>
        <fullName evidence="6">TMEM205-like domain-containing protein</fullName>
    </recommendedName>
</protein>
<evidence type="ECO:0000313" key="8">
    <source>
        <dbReference type="Proteomes" id="UP000325440"/>
    </source>
</evidence>
<feature type="transmembrane region" description="Helical" evidence="5">
    <location>
        <begin position="276"/>
        <end position="299"/>
    </location>
</feature>
<dbReference type="InterPro" id="IPR025423">
    <property type="entry name" value="TMEM205-like"/>
</dbReference>
<dbReference type="PANTHER" id="PTHR23241:SF102">
    <property type="entry name" value="LD23009P"/>
    <property type="match status" value="1"/>
</dbReference>
<comment type="subcellular location">
    <subcellularLocation>
        <location evidence="1">Membrane</location>
    </subcellularLocation>
</comment>
<keyword evidence="8" id="KW-1185">Reference proteome</keyword>
<reference evidence="7 8" key="1">
    <citation type="submission" date="2019-08" db="EMBL/GenBank/DDBJ databases">
        <authorList>
            <person name="Alioto T."/>
            <person name="Alioto T."/>
            <person name="Gomez Garrido J."/>
        </authorList>
    </citation>
    <scope>NUCLEOTIDE SEQUENCE [LARGE SCALE GENOMIC DNA]</scope>
</reference>
<dbReference type="InterPro" id="IPR053009">
    <property type="entry name" value="Xanthocillin_Biosynth-Assoc"/>
</dbReference>
<evidence type="ECO:0000256" key="1">
    <source>
        <dbReference type="ARBA" id="ARBA00004370"/>
    </source>
</evidence>
<sequence>MCGTANHNSEYGHGPQLRVPAADAAAYGFLAGEAKQATTPPPPAPVEDDEPVQLKKSSDTLSALTAVTKRTVEKCASLFGEVQKSPAYKVLFFTQPAHVIMALAVTLVAASMIPGKKTTTVNGEVVKPRTFVNFVYLAAFCTHVGAQFWMTFISGLSLYFNLARHAFGDVQKILFPKYFSLNSLLSAITLIQFGKMHVAANVWDLHTYLQLFVLSLCFLLELMIRLYVVPPLLRLITVKTAIEKSAGVGTEVGHYELGRLVDCPHYMAIHRSFRQVHLCVAIGNVITMMCTAFHLAYIAA</sequence>
<keyword evidence="4 5" id="KW-0472">Membrane</keyword>
<dbReference type="AlphaFoldDB" id="A0A5E4MIW0"/>
<feature type="transmembrane region" description="Helical" evidence="5">
    <location>
        <begin position="90"/>
        <end position="114"/>
    </location>
</feature>
<gene>
    <name evidence="7" type="ORF">CINCED_3A022080</name>
</gene>
<keyword evidence="3 5" id="KW-1133">Transmembrane helix</keyword>
<feature type="transmembrane region" description="Helical" evidence="5">
    <location>
        <begin position="134"/>
        <end position="162"/>
    </location>
</feature>
<proteinExistence type="predicted"/>
<feature type="transmembrane region" description="Helical" evidence="5">
    <location>
        <begin position="205"/>
        <end position="228"/>
    </location>
</feature>